<sequence length="194" mass="22727">MPLTKLKIKKARAETSRPDASAVAAQERETDRKELVMKRLRKAKDLELSPQQQEEMAVTLCNETRMKETYFRHLSQCTQDAVEEVRREKTFHRGGIRNTQEQNTCMNTIHKEVYRVKALEVKLAFRTLRTEKWQRVAELIHRHVKTFEYGAFHAAIIIGDTVLEWNDSSLVIPDVFRKQNGHFGARSTRMTEKE</sequence>
<feature type="region of interest" description="Disordered" evidence="1">
    <location>
        <begin position="1"/>
        <end position="29"/>
    </location>
</feature>
<reference evidence="2" key="1">
    <citation type="submission" date="2023-03" db="EMBL/GenBank/DDBJ databases">
        <authorList>
            <person name="Steffen K."/>
            <person name="Cardenas P."/>
        </authorList>
    </citation>
    <scope>NUCLEOTIDE SEQUENCE</scope>
</reference>
<evidence type="ECO:0000313" key="3">
    <source>
        <dbReference type="Proteomes" id="UP001174909"/>
    </source>
</evidence>
<name>A0AA35VZY7_GEOBA</name>
<gene>
    <name evidence="2" type="ORF">GBAR_LOCUS3140</name>
</gene>
<keyword evidence="3" id="KW-1185">Reference proteome</keyword>
<comment type="caution">
    <text evidence="2">The sequence shown here is derived from an EMBL/GenBank/DDBJ whole genome shotgun (WGS) entry which is preliminary data.</text>
</comment>
<dbReference type="Proteomes" id="UP001174909">
    <property type="component" value="Unassembled WGS sequence"/>
</dbReference>
<protein>
    <submittedName>
        <fullName evidence="2">Uncharacterized protein</fullName>
    </submittedName>
</protein>
<accession>A0AA35VZY7</accession>
<proteinExistence type="predicted"/>
<feature type="compositionally biased region" description="Basic residues" evidence="1">
    <location>
        <begin position="1"/>
        <end position="10"/>
    </location>
</feature>
<organism evidence="2 3">
    <name type="scientific">Geodia barretti</name>
    <name type="common">Barrett's horny sponge</name>
    <dbReference type="NCBI Taxonomy" id="519541"/>
    <lineage>
        <taxon>Eukaryota</taxon>
        <taxon>Metazoa</taxon>
        <taxon>Porifera</taxon>
        <taxon>Demospongiae</taxon>
        <taxon>Heteroscleromorpha</taxon>
        <taxon>Tetractinellida</taxon>
        <taxon>Astrophorina</taxon>
        <taxon>Geodiidae</taxon>
        <taxon>Geodia</taxon>
    </lineage>
</organism>
<dbReference type="AlphaFoldDB" id="A0AA35VZY7"/>
<dbReference type="EMBL" id="CASHTH010000429">
    <property type="protein sequence ID" value="CAI8001222.1"/>
    <property type="molecule type" value="Genomic_DNA"/>
</dbReference>
<evidence type="ECO:0000256" key="1">
    <source>
        <dbReference type="SAM" id="MobiDB-lite"/>
    </source>
</evidence>
<evidence type="ECO:0000313" key="2">
    <source>
        <dbReference type="EMBL" id="CAI8001222.1"/>
    </source>
</evidence>